<feature type="compositionally biased region" description="Low complexity" evidence="2">
    <location>
        <begin position="742"/>
        <end position="762"/>
    </location>
</feature>
<feature type="region of interest" description="Disordered" evidence="2">
    <location>
        <begin position="14"/>
        <end position="121"/>
    </location>
</feature>
<sequence>MASALHRLFAARKAKAAKKRGQQQATGSGVAGIAVESSRRVDSQRQEAGSSQERESSWQEAGSSSPRLTTQSLQGPPSQRSSLDASSILSGSMLRNASASRTTQDEQREPEEDDDDPQLSPVYLGLAKLPSLLASATLVVVPSKEAYTSAGLDERLLAEPAWLSLSAYAPSRLFRDHYQSLTVDGDSSWRSVSVDLHFNAPGEVLFTLSGSSKKQWQRSCKVLTETSVYRSAPRGFEMVGRTQPSSRKLTLVVVDGVVALPEDLHMKRSDSNASSAAAHSPAARFVISPPLHDTNSSLSGTRNFWADVLLLHDPPPSLHALRSALADAYTIIATMTQEFTTTFVLMPHFEEYNRYKLRDGILAKAWESLASPALDALAPEQRRHLFLAMENVMLGFAHERVFPAQSGEDKLASVLETYRECHVGLRELGATTPALLKRPARLQSAINIVGAWAEREGDISSMLKEVLLSAPGRDVDKLRALVNPAAHTHRSYDYELGLDAAQDGQIPAAFTPLDVLATLRSAIDACMAAAARGMPMTSPSSSSLPLLGSKSAPALSTDDLLPVLAHVVIQAAPTLMTTRLRYVRSLGLSDLTASDQEWALVTFEAVERWLCSDPLGLLGGTIKARPSNARSVSSSSSGGADEAPRLRRLSLPATALFDGFKVPGAPASATKGSPILASVSRHSSIRSAESASTHSRPHSPRGDLTIRPQIITRSSWRSETSQPTSPTLKDGHSIPPRQLGVSSAMARSSSATRHGSSSPTSSDMARGKSEGATRRRSFGSASVLMAAQSPPQEDLSPRLPSSATSSWLPWASSQWPSLSYRTDTTSSRPPQSSPAAAASMSDYAASSSGGDISHISLGGGSRVSQPPLEPFPSESPTFPKITAKPEPALSSSISFSGSSSPAEQRRRVRTRSRLLSNPGGGVTILPPRTAAAAPAGQGQEAETLSSAAVLTIEARAVLSRPRERASASFVATSGGAAAERDAA</sequence>
<feature type="compositionally biased region" description="Low complexity" evidence="2">
    <location>
        <begin position="927"/>
        <end position="943"/>
    </location>
</feature>
<dbReference type="InterPro" id="IPR003123">
    <property type="entry name" value="VPS9"/>
</dbReference>
<feature type="compositionally biased region" description="Low complexity" evidence="2">
    <location>
        <begin position="890"/>
        <end position="900"/>
    </location>
</feature>
<dbReference type="STRING" id="1569628.A0A316UKT6"/>
<dbReference type="Pfam" id="PF02204">
    <property type="entry name" value="VPS9"/>
    <property type="match status" value="1"/>
</dbReference>
<feature type="region of interest" description="Disordered" evidence="2">
    <location>
        <begin position="668"/>
        <end position="943"/>
    </location>
</feature>
<feature type="compositionally biased region" description="Polar residues" evidence="2">
    <location>
        <begin position="799"/>
        <end position="825"/>
    </location>
</feature>
<dbReference type="GO" id="GO:0005886">
    <property type="term" value="C:plasma membrane"/>
    <property type="evidence" value="ECO:0007669"/>
    <property type="project" value="TreeGrafter"/>
</dbReference>
<dbReference type="GO" id="GO:0097422">
    <property type="term" value="C:tubular endosome"/>
    <property type="evidence" value="ECO:0007669"/>
    <property type="project" value="TreeGrafter"/>
</dbReference>
<feature type="compositionally biased region" description="Polar residues" evidence="2">
    <location>
        <begin position="680"/>
        <end position="694"/>
    </location>
</feature>
<evidence type="ECO:0000313" key="4">
    <source>
        <dbReference type="EMBL" id="PWN25544.1"/>
    </source>
</evidence>
<dbReference type="EMBL" id="KZ819675">
    <property type="protein sequence ID" value="PWN25544.1"/>
    <property type="molecule type" value="Genomic_DNA"/>
</dbReference>
<feature type="compositionally biased region" description="Polar residues" evidence="2">
    <location>
        <begin position="711"/>
        <end position="727"/>
    </location>
</feature>
<dbReference type="GO" id="GO:0000149">
    <property type="term" value="F:SNARE binding"/>
    <property type="evidence" value="ECO:0007669"/>
    <property type="project" value="TreeGrafter"/>
</dbReference>
<comment type="similarity">
    <text evidence="1">Belongs to the UPF0507 family.</text>
</comment>
<feature type="region of interest" description="Disordered" evidence="2">
    <location>
        <begin position="961"/>
        <end position="983"/>
    </location>
</feature>
<keyword evidence="5" id="KW-1185">Reference proteome</keyword>
<feature type="compositionally biased region" description="Polar residues" evidence="2">
    <location>
        <begin position="58"/>
        <end position="77"/>
    </location>
</feature>
<name>A0A316UKT6_9BASI</name>
<organism evidence="4 5">
    <name type="scientific">Jaminaea rosea</name>
    <dbReference type="NCBI Taxonomy" id="1569628"/>
    <lineage>
        <taxon>Eukaryota</taxon>
        <taxon>Fungi</taxon>
        <taxon>Dikarya</taxon>
        <taxon>Basidiomycota</taxon>
        <taxon>Ustilaginomycotina</taxon>
        <taxon>Exobasidiomycetes</taxon>
        <taxon>Microstromatales</taxon>
        <taxon>Microstromatales incertae sedis</taxon>
        <taxon>Jaminaea</taxon>
    </lineage>
</organism>
<proteinExistence type="inferred from homology"/>
<dbReference type="GO" id="GO:0005085">
    <property type="term" value="F:guanyl-nucleotide exchange factor activity"/>
    <property type="evidence" value="ECO:0007669"/>
    <property type="project" value="TreeGrafter"/>
</dbReference>
<dbReference type="PANTHER" id="PTHR24170">
    <property type="entry name" value="ANKYRIN REPEAT DOMAIN-CONTAINING PROTEIN 27"/>
    <property type="match status" value="1"/>
</dbReference>
<dbReference type="PANTHER" id="PTHR24170:SF1">
    <property type="entry name" value="DOMAIN PROTEIN, PUTATIVE (AFU_ORTHOLOGUE AFUA_1G09870)-RELATED"/>
    <property type="match status" value="1"/>
</dbReference>
<dbReference type="Proteomes" id="UP000245884">
    <property type="component" value="Unassembled WGS sequence"/>
</dbReference>
<dbReference type="GO" id="GO:0005770">
    <property type="term" value="C:late endosome"/>
    <property type="evidence" value="ECO:0007669"/>
    <property type="project" value="TreeGrafter"/>
</dbReference>
<dbReference type="OrthoDB" id="411646at2759"/>
<dbReference type="InterPro" id="IPR037191">
    <property type="entry name" value="VPS9_dom_sf"/>
</dbReference>
<feature type="domain" description="VPS9" evidence="3">
    <location>
        <begin position="453"/>
        <end position="619"/>
    </location>
</feature>
<dbReference type="InterPro" id="IPR051248">
    <property type="entry name" value="UPF0507/Ank_repeat_27"/>
</dbReference>
<accession>A0A316UKT6</accession>
<feature type="region of interest" description="Disordered" evidence="2">
    <location>
        <begin position="626"/>
        <end position="645"/>
    </location>
</feature>
<dbReference type="PROSITE" id="PS51205">
    <property type="entry name" value="VPS9"/>
    <property type="match status" value="1"/>
</dbReference>
<evidence type="ECO:0000259" key="3">
    <source>
        <dbReference type="PROSITE" id="PS51205"/>
    </source>
</evidence>
<feature type="compositionally biased region" description="Low complexity" evidence="2">
    <location>
        <begin position="826"/>
        <end position="848"/>
    </location>
</feature>
<evidence type="ECO:0000256" key="1">
    <source>
        <dbReference type="ARBA" id="ARBA00007428"/>
    </source>
</evidence>
<dbReference type="GeneID" id="37030281"/>
<dbReference type="GO" id="GO:0045022">
    <property type="term" value="P:early endosome to late endosome transport"/>
    <property type="evidence" value="ECO:0007669"/>
    <property type="project" value="TreeGrafter"/>
</dbReference>
<dbReference type="GO" id="GO:0030133">
    <property type="term" value="C:transport vesicle"/>
    <property type="evidence" value="ECO:0007669"/>
    <property type="project" value="TreeGrafter"/>
</dbReference>
<dbReference type="RefSeq" id="XP_025360156.1">
    <property type="nucleotide sequence ID" value="XM_025508458.1"/>
</dbReference>
<gene>
    <name evidence="4" type="ORF">BDZ90DRAFT_262193</name>
</gene>
<dbReference type="SUPFAM" id="SSF109993">
    <property type="entry name" value="VPS9 domain"/>
    <property type="match status" value="1"/>
</dbReference>
<feature type="compositionally biased region" description="Acidic residues" evidence="2">
    <location>
        <begin position="108"/>
        <end position="117"/>
    </location>
</feature>
<dbReference type="AlphaFoldDB" id="A0A316UKT6"/>
<feature type="compositionally biased region" description="Low complexity" evidence="2">
    <location>
        <begin position="78"/>
        <end position="92"/>
    </location>
</feature>
<reference evidence="4 5" key="1">
    <citation type="journal article" date="2018" name="Mol. Biol. Evol.">
        <title>Broad Genomic Sampling Reveals a Smut Pathogenic Ancestry of the Fungal Clade Ustilaginomycotina.</title>
        <authorList>
            <person name="Kijpornyongpan T."/>
            <person name="Mondo S.J."/>
            <person name="Barry K."/>
            <person name="Sandor L."/>
            <person name="Lee J."/>
            <person name="Lipzen A."/>
            <person name="Pangilinan J."/>
            <person name="LaButti K."/>
            <person name="Hainaut M."/>
            <person name="Henrissat B."/>
            <person name="Grigoriev I.V."/>
            <person name="Spatafora J.W."/>
            <person name="Aime M.C."/>
        </authorList>
    </citation>
    <scope>NUCLEOTIDE SEQUENCE [LARGE SCALE GENOMIC DNA]</scope>
    <source>
        <strain evidence="4 5">MCA 5214</strain>
    </source>
</reference>
<evidence type="ECO:0000313" key="5">
    <source>
        <dbReference type="Proteomes" id="UP000245884"/>
    </source>
</evidence>
<protein>
    <recommendedName>
        <fullName evidence="3">VPS9 domain-containing protein</fullName>
    </recommendedName>
</protein>
<evidence type="ECO:0000256" key="2">
    <source>
        <dbReference type="SAM" id="MobiDB-lite"/>
    </source>
</evidence>
<dbReference type="GO" id="GO:0005769">
    <property type="term" value="C:early endosome"/>
    <property type="evidence" value="ECO:0007669"/>
    <property type="project" value="TreeGrafter"/>
</dbReference>
<dbReference type="Gene3D" id="1.20.1050.80">
    <property type="entry name" value="VPS9 domain"/>
    <property type="match status" value="1"/>
</dbReference>